<dbReference type="Gene3D" id="1.10.10.10">
    <property type="entry name" value="Winged helix-like DNA-binding domain superfamily/Winged helix DNA-binding domain"/>
    <property type="match status" value="1"/>
</dbReference>
<gene>
    <name evidence="6" type="ORF">V6X64_02800</name>
</gene>
<sequence length="322" mass="33809">MGRAGNGNGIDERSLALRAAWLHYAGGLTQAAVARKLSLPSVKTHRLIARAVAEGAVKLRVDGDIVECLEMEAELSERYGLRVCEVAPDLAEPGLPLRALGIAGASYLGRLIDQSSADPIGLGHGRTLAAAVAELPQRTAEDTRFVSLLGGLTRNFAANPHDVMHRIAERTDSPAHVMPVPFCANSAEDKAVLLAQRGVHEVFEMAQSAPVKLVGLGTVDAEAQLVRAGMIDESELAGIVESGAVGELLGHFFDATGHLVATPLDGRTLTVSLLDTRDHDLVAIAGGIEKVESISAVLASGKLTGLIVDEATARRVLRRPVA</sequence>
<evidence type="ECO:0000256" key="1">
    <source>
        <dbReference type="ARBA" id="ARBA00010466"/>
    </source>
</evidence>
<evidence type="ECO:0000256" key="2">
    <source>
        <dbReference type="ARBA" id="ARBA00023015"/>
    </source>
</evidence>
<dbReference type="Gene3D" id="3.40.50.1360">
    <property type="match status" value="1"/>
</dbReference>
<feature type="domain" description="Sugar-binding" evidence="5">
    <location>
        <begin position="65"/>
        <end position="318"/>
    </location>
</feature>
<keyword evidence="7" id="KW-1185">Reference proteome</keyword>
<keyword evidence="4" id="KW-0804">Transcription</keyword>
<evidence type="ECO:0000259" key="5">
    <source>
        <dbReference type="Pfam" id="PF04198"/>
    </source>
</evidence>
<dbReference type="PANTHER" id="PTHR34294">
    <property type="entry name" value="TRANSCRIPTIONAL REGULATOR-RELATED"/>
    <property type="match status" value="1"/>
</dbReference>
<protein>
    <submittedName>
        <fullName evidence="6">Sugar-binding transcriptional regulator</fullName>
    </submittedName>
</protein>
<dbReference type="Proteomes" id="UP001556653">
    <property type="component" value="Unassembled WGS sequence"/>
</dbReference>
<reference evidence="6 7" key="1">
    <citation type="submission" date="2024-02" db="EMBL/GenBank/DDBJ databases">
        <title>New especies of Spiribacter isolated from saline water.</title>
        <authorList>
            <person name="Leon M.J."/>
            <person name="De La Haba R."/>
            <person name="Sanchez-Porro C."/>
            <person name="Ventosa A."/>
        </authorList>
    </citation>
    <scope>NUCLEOTIDE SEQUENCE [LARGE SCALE GENOMIC DNA]</scope>
    <source>
        <strain evidence="7">ag22IC4-227</strain>
    </source>
</reference>
<comment type="similarity">
    <text evidence="1">Belongs to the SorC transcriptional regulatory family.</text>
</comment>
<evidence type="ECO:0000313" key="6">
    <source>
        <dbReference type="EMBL" id="MEX0385923.1"/>
    </source>
</evidence>
<dbReference type="InterPro" id="IPR007324">
    <property type="entry name" value="Sugar-bd_dom_put"/>
</dbReference>
<name>A0ABV3S717_9GAMM</name>
<dbReference type="InterPro" id="IPR037171">
    <property type="entry name" value="NagB/RpiA_transferase-like"/>
</dbReference>
<dbReference type="RefSeq" id="WP_367966406.1">
    <property type="nucleotide sequence ID" value="NZ_JBAKFJ010000001.1"/>
</dbReference>
<keyword evidence="3" id="KW-0238">DNA-binding</keyword>
<keyword evidence="2" id="KW-0805">Transcription regulation</keyword>
<evidence type="ECO:0000256" key="3">
    <source>
        <dbReference type="ARBA" id="ARBA00023125"/>
    </source>
</evidence>
<dbReference type="InterPro" id="IPR036388">
    <property type="entry name" value="WH-like_DNA-bd_sf"/>
</dbReference>
<proteinExistence type="inferred from homology"/>
<accession>A0ABV3S717</accession>
<evidence type="ECO:0000256" key="4">
    <source>
        <dbReference type="ARBA" id="ARBA00023163"/>
    </source>
</evidence>
<dbReference type="Pfam" id="PF04198">
    <property type="entry name" value="Sugar-bind"/>
    <property type="match status" value="1"/>
</dbReference>
<evidence type="ECO:0000313" key="7">
    <source>
        <dbReference type="Proteomes" id="UP001556653"/>
    </source>
</evidence>
<dbReference type="SUPFAM" id="SSF100950">
    <property type="entry name" value="NagB/RpiA/CoA transferase-like"/>
    <property type="match status" value="1"/>
</dbReference>
<dbReference type="EMBL" id="JBAKFJ010000001">
    <property type="protein sequence ID" value="MEX0385923.1"/>
    <property type="molecule type" value="Genomic_DNA"/>
</dbReference>
<dbReference type="PANTHER" id="PTHR34294:SF1">
    <property type="entry name" value="TRANSCRIPTIONAL REGULATOR LSRR"/>
    <property type="match status" value="1"/>
</dbReference>
<dbReference type="InterPro" id="IPR051054">
    <property type="entry name" value="SorC_transcr_regulators"/>
</dbReference>
<comment type="caution">
    <text evidence="6">The sequence shown here is derived from an EMBL/GenBank/DDBJ whole genome shotgun (WGS) entry which is preliminary data.</text>
</comment>
<organism evidence="6 7">
    <name type="scientific">Spiribacter onubensis</name>
    <dbReference type="NCBI Taxonomy" id="3122420"/>
    <lineage>
        <taxon>Bacteria</taxon>
        <taxon>Pseudomonadati</taxon>
        <taxon>Pseudomonadota</taxon>
        <taxon>Gammaproteobacteria</taxon>
        <taxon>Chromatiales</taxon>
        <taxon>Ectothiorhodospiraceae</taxon>
        <taxon>Spiribacter</taxon>
    </lineage>
</organism>